<dbReference type="FunFam" id="2.60.40.10:FF:000680">
    <property type="entry name" value="Beta-galactosidase"/>
    <property type="match status" value="1"/>
</dbReference>
<dbReference type="RefSeq" id="WP_096054956.1">
    <property type="nucleotide sequence ID" value="NZ_CP023344.1"/>
</dbReference>
<dbReference type="PANTHER" id="PTHR46323:SF2">
    <property type="entry name" value="BETA-GALACTOSIDASE"/>
    <property type="match status" value="1"/>
</dbReference>
<keyword evidence="12" id="KW-1185">Reference proteome</keyword>
<dbReference type="InterPro" id="IPR050347">
    <property type="entry name" value="Bact_Beta-galactosidase"/>
</dbReference>
<feature type="signal peptide" evidence="9">
    <location>
        <begin position="1"/>
        <end position="24"/>
    </location>
</feature>
<dbReference type="InterPro" id="IPR008979">
    <property type="entry name" value="Galactose-bd-like_sf"/>
</dbReference>
<dbReference type="GO" id="GO:0009341">
    <property type="term" value="C:beta-galactosidase complex"/>
    <property type="evidence" value="ECO:0007669"/>
    <property type="project" value="InterPro"/>
</dbReference>
<dbReference type="InterPro" id="IPR032312">
    <property type="entry name" value="LacZ_4"/>
</dbReference>
<dbReference type="PANTHER" id="PTHR46323">
    <property type="entry name" value="BETA-GALACTOSIDASE"/>
    <property type="match status" value="1"/>
</dbReference>
<dbReference type="InterPro" id="IPR006103">
    <property type="entry name" value="Glyco_hydro_2_cat"/>
</dbReference>
<evidence type="ECO:0000256" key="4">
    <source>
        <dbReference type="ARBA" id="ARBA00022801"/>
    </source>
</evidence>
<dbReference type="InterPro" id="IPR006104">
    <property type="entry name" value="Glyco_hydro_2_N"/>
</dbReference>
<dbReference type="Gene3D" id="2.60.40.10">
    <property type="entry name" value="Immunoglobulins"/>
    <property type="match status" value="2"/>
</dbReference>
<dbReference type="InterPro" id="IPR004199">
    <property type="entry name" value="B-gal_small/dom_5"/>
</dbReference>
<comment type="similarity">
    <text evidence="2 7">Belongs to the glycosyl hydrolase 2 family.</text>
</comment>
<keyword evidence="5 7" id="KW-0326">Glycosidase</keyword>
<dbReference type="Pfam" id="PF02837">
    <property type="entry name" value="Glyco_hydro_2_N"/>
    <property type="match status" value="1"/>
</dbReference>
<reference evidence="11 12" key="1">
    <citation type="submission" date="2017-09" db="EMBL/GenBank/DDBJ databases">
        <title>Complete genome sequence of Verrucomicrobial strain HZ-65, isolated from freshwater.</title>
        <authorList>
            <person name="Choi A."/>
        </authorList>
    </citation>
    <scope>NUCLEOTIDE SEQUENCE [LARGE SCALE GENOMIC DNA]</scope>
    <source>
        <strain evidence="11 12">HZ-65</strain>
    </source>
</reference>
<accession>A0A290Q4A3</accession>
<dbReference type="SUPFAM" id="SSF51445">
    <property type="entry name" value="(Trans)glycosidases"/>
    <property type="match status" value="1"/>
</dbReference>
<dbReference type="SUPFAM" id="SSF49785">
    <property type="entry name" value="Galactose-binding domain-like"/>
    <property type="match status" value="1"/>
</dbReference>
<sequence>MASFSRSSRFTVFHLASLAAFALASLPAATLPDWENEQVFQINREPARATATPYPTAAQALANERAKSPWFKSLNSKDAWRFNWVAHPDQRPRDFFKPAFDDSAWKTFPVPANWEMHGFGTPMYVSAGYAFKIDPPRVMGEPKSDFTTFKERNPVGSYRRTFETPSDWNGRKVFLHFGAVQSAFYVWLNGERVGYSEGSMEPAEFDITPHLKTDGSQNLLAVEVYRWSDGSYLEDQDSWRFSGIIRDVFLYSTADVRIADFAVRTDLDADYLNAKLQIKPEIATRRTDSLKGWTIRAQLHDASGKAVLEKELSQEIEPMLNRDRKADIMNDRTPQRGPAKFAWLEATVANPLKWTAETPNLYTLVLTLHDDQGAIVEATSTRVGFREIEIKRGRFLVNGQPIRMRGVNRHEHDPDTGRVVSYKRMVEDIVLMKQANINAVRTSHYPNDPRWYELCDTYGLYVIDEADIETHGVRGELASDPRWHGAFLDRAIRMAERDKNHPSIVMWSMGNEAGYGPNFAAISAWLRDFDPTRPIHYEGAQGKPTDPKTVDVISRFYPRVMEPYLEANPDVESPENARWERLLEIASDPADDRPVLTSEFAHAMGNALGNFKEYWDEIYWHPRMLGGFIWEWVDQGLTKTAPDGTKFTAYGGDFGDKPNHGNFSIKGLVFADRTPQPKYWEVKKVYQPALIEPRDLTPGKTTIRITNRHHHTNLNILEARWYVHCDGAIVQEGKLPDLNIRPGADPEVSIPVETIFFPRAGADYWLRVSLHTKEKSAWAPAGHEIAWEQFQLTIPPAAEMAAAAKPDSTSAAPVPTAPLAAPKPAEPTPLTLTDSADLVTITGKTFTAKFSRNTGTLSSLDYGAGELLAAPSTAATDAPTGPTLQVYRAPTNNDRGFGSWFAKHWENTGLHTITRRVDSVTVSQPTPNGSVRVEILSTSSIPKGAFTHNTIYTVHSDGTILLENTFTPSGEWPPIPRIGLTFRLANEYKILRWYGRGPFENYPDRQAASAVGLWSSTVAEQYVSYVRPQENGAKTDVRWLALTNATGRGLVITASEPLAAASALHFTAHDLSSVRHDYELKPRSDVVVSLDARHLGLGNSSCGPGVLARYAIPFAPAKLKLVIRPCATNENTELAFLARKPIE</sequence>
<dbReference type="InterPro" id="IPR014718">
    <property type="entry name" value="GH-type_carb-bd"/>
</dbReference>
<evidence type="ECO:0000313" key="11">
    <source>
        <dbReference type="EMBL" id="ATC63324.1"/>
    </source>
</evidence>
<dbReference type="Pfam" id="PF16353">
    <property type="entry name" value="LacZ_4"/>
    <property type="match status" value="1"/>
</dbReference>
<dbReference type="Gene3D" id="2.70.98.10">
    <property type="match status" value="1"/>
</dbReference>
<dbReference type="SMART" id="SM01038">
    <property type="entry name" value="Bgal_small_N"/>
    <property type="match status" value="1"/>
</dbReference>
<dbReference type="EMBL" id="CP023344">
    <property type="protein sequence ID" value="ATC63324.1"/>
    <property type="molecule type" value="Genomic_DNA"/>
</dbReference>
<dbReference type="InterPro" id="IPR011013">
    <property type="entry name" value="Gal_mutarotase_sf_dom"/>
</dbReference>
<dbReference type="Pfam" id="PF02836">
    <property type="entry name" value="Glyco_hydro_2_C"/>
    <property type="match status" value="1"/>
</dbReference>
<evidence type="ECO:0000256" key="6">
    <source>
        <dbReference type="ARBA" id="ARBA00032230"/>
    </source>
</evidence>
<dbReference type="SUPFAM" id="SSF49303">
    <property type="entry name" value="beta-Galactosidase/glucuronidase domain"/>
    <property type="match status" value="2"/>
</dbReference>
<dbReference type="InterPro" id="IPR023232">
    <property type="entry name" value="Glyco_hydro_2_AS"/>
</dbReference>
<evidence type="ECO:0000313" key="12">
    <source>
        <dbReference type="Proteomes" id="UP000217265"/>
    </source>
</evidence>
<dbReference type="OrthoDB" id="9762066at2"/>
<dbReference type="KEGG" id="vbh:CMV30_04785"/>
<dbReference type="InterPro" id="IPR023230">
    <property type="entry name" value="Glyco_hydro_2_CS"/>
</dbReference>
<organism evidence="11 12">
    <name type="scientific">Nibricoccus aquaticus</name>
    <dbReference type="NCBI Taxonomy" id="2576891"/>
    <lineage>
        <taxon>Bacteria</taxon>
        <taxon>Pseudomonadati</taxon>
        <taxon>Verrucomicrobiota</taxon>
        <taxon>Opitutia</taxon>
        <taxon>Opitutales</taxon>
        <taxon>Opitutaceae</taxon>
        <taxon>Nibricoccus</taxon>
    </lineage>
</organism>
<evidence type="ECO:0000256" key="5">
    <source>
        <dbReference type="ARBA" id="ARBA00023295"/>
    </source>
</evidence>
<feature type="chain" id="PRO_5012990659" description="Beta-galactosidase" evidence="9">
    <location>
        <begin position="25"/>
        <end position="1143"/>
    </location>
</feature>
<dbReference type="InterPro" id="IPR036156">
    <property type="entry name" value="Beta-gal/glucu_dom_sf"/>
</dbReference>
<dbReference type="PROSITE" id="PS00608">
    <property type="entry name" value="GLYCOSYL_HYDROL_F2_2"/>
    <property type="match status" value="1"/>
</dbReference>
<dbReference type="PROSITE" id="PS00719">
    <property type="entry name" value="GLYCOSYL_HYDROL_F2_1"/>
    <property type="match status" value="1"/>
</dbReference>
<proteinExistence type="inferred from homology"/>
<dbReference type="PRINTS" id="PR00132">
    <property type="entry name" value="GLHYDRLASE2"/>
</dbReference>
<feature type="domain" description="Beta galactosidase small chain/" evidence="10">
    <location>
        <begin position="840"/>
        <end position="1124"/>
    </location>
</feature>
<protein>
    <recommendedName>
        <fullName evidence="3 7">Beta-galactosidase</fullName>
        <ecNumber evidence="3 7">3.2.1.23</ecNumber>
    </recommendedName>
    <alternativeName>
        <fullName evidence="6 7">Lactase</fullName>
    </alternativeName>
</protein>
<dbReference type="EC" id="3.2.1.23" evidence="3 7"/>
<dbReference type="Pfam" id="PF00703">
    <property type="entry name" value="Glyco_hydro_2"/>
    <property type="match status" value="1"/>
</dbReference>
<evidence type="ECO:0000256" key="1">
    <source>
        <dbReference type="ARBA" id="ARBA00001412"/>
    </source>
</evidence>
<evidence type="ECO:0000259" key="10">
    <source>
        <dbReference type="SMART" id="SM01038"/>
    </source>
</evidence>
<evidence type="ECO:0000256" key="2">
    <source>
        <dbReference type="ARBA" id="ARBA00007401"/>
    </source>
</evidence>
<evidence type="ECO:0000256" key="3">
    <source>
        <dbReference type="ARBA" id="ARBA00012756"/>
    </source>
</evidence>
<dbReference type="InterPro" id="IPR013783">
    <property type="entry name" value="Ig-like_fold"/>
</dbReference>
<dbReference type="Pfam" id="PF02929">
    <property type="entry name" value="Bgal_small_N"/>
    <property type="match status" value="1"/>
</dbReference>
<dbReference type="AlphaFoldDB" id="A0A290Q4A3"/>
<keyword evidence="9" id="KW-0732">Signal</keyword>
<evidence type="ECO:0000256" key="7">
    <source>
        <dbReference type="RuleBase" id="RU361154"/>
    </source>
</evidence>
<dbReference type="Gene3D" id="3.20.20.80">
    <property type="entry name" value="Glycosidases"/>
    <property type="match status" value="1"/>
</dbReference>
<feature type="region of interest" description="Disordered" evidence="8">
    <location>
        <begin position="804"/>
        <end position="831"/>
    </location>
</feature>
<evidence type="ECO:0000256" key="8">
    <source>
        <dbReference type="SAM" id="MobiDB-lite"/>
    </source>
</evidence>
<dbReference type="Gene3D" id="2.60.120.260">
    <property type="entry name" value="Galactose-binding domain-like"/>
    <property type="match status" value="1"/>
</dbReference>
<dbReference type="SUPFAM" id="SSF74650">
    <property type="entry name" value="Galactose mutarotase-like"/>
    <property type="match status" value="1"/>
</dbReference>
<dbReference type="FunFam" id="3.20.20.80:FF:000123">
    <property type="entry name" value="Beta-galactosidase"/>
    <property type="match status" value="1"/>
</dbReference>
<dbReference type="InterPro" id="IPR006102">
    <property type="entry name" value="Ig-like_GH2"/>
</dbReference>
<gene>
    <name evidence="11" type="ORF">CMV30_04785</name>
</gene>
<dbReference type="GO" id="GO:0005990">
    <property type="term" value="P:lactose catabolic process"/>
    <property type="evidence" value="ECO:0007669"/>
    <property type="project" value="TreeGrafter"/>
</dbReference>
<evidence type="ECO:0000256" key="9">
    <source>
        <dbReference type="SAM" id="SignalP"/>
    </source>
</evidence>
<dbReference type="GO" id="GO:0004565">
    <property type="term" value="F:beta-galactosidase activity"/>
    <property type="evidence" value="ECO:0007669"/>
    <property type="project" value="UniProtKB-EC"/>
</dbReference>
<dbReference type="Proteomes" id="UP000217265">
    <property type="component" value="Chromosome"/>
</dbReference>
<comment type="catalytic activity">
    <reaction evidence="1 7">
        <text>Hydrolysis of terminal non-reducing beta-D-galactose residues in beta-D-galactosides.</text>
        <dbReference type="EC" id="3.2.1.23"/>
    </reaction>
</comment>
<name>A0A290Q4A3_9BACT</name>
<keyword evidence="4 7" id="KW-0378">Hydrolase</keyword>
<dbReference type="InterPro" id="IPR017853">
    <property type="entry name" value="GH"/>
</dbReference>
<dbReference type="GO" id="GO:0030246">
    <property type="term" value="F:carbohydrate binding"/>
    <property type="evidence" value="ECO:0007669"/>
    <property type="project" value="InterPro"/>
</dbReference>
<dbReference type="InterPro" id="IPR006101">
    <property type="entry name" value="Glyco_hydro_2"/>
</dbReference>